<reference evidence="2" key="2">
    <citation type="submission" date="2019-06" db="EMBL/GenBank/DDBJ databases">
        <title>Genomics analysis of Aphanomyces spp. identifies a new class of oomycete effector associated with host adaptation.</title>
        <authorList>
            <person name="Gaulin E."/>
        </authorList>
    </citation>
    <scope>NUCLEOTIDE SEQUENCE</scope>
    <source>
        <strain evidence="2">CBS 578.67</strain>
    </source>
</reference>
<accession>A0A485K5C6</accession>
<keyword evidence="4" id="KW-1185">Reference proteome</keyword>
<evidence type="ECO:0000313" key="3">
    <source>
        <dbReference type="EMBL" id="VFT77525.1"/>
    </source>
</evidence>
<dbReference type="AlphaFoldDB" id="A0A485K5C6"/>
<evidence type="ECO:0000256" key="1">
    <source>
        <dbReference type="SAM" id="Coils"/>
    </source>
</evidence>
<dbReference type="EMBL" id="CAADRA010000013">
    <property type="protein sequence ID" value="VFT77525.1"/>
    <property type="molecule type" value="Genomic_DNA"/>
</dbReference>
<gene>
    <name evidence="3" type="primary">Aste57867_299</name>
    <name evidence="2" type="ORF">As57867_000299</name>
    <name evidence="3" type="ORF">ASTE57867_299</name>
</gene>
<feature type="coiled-coil region" evidence="1">
    <location>
        <begin position="499"/>
        <end position="550"/>
    </location>
</feature>
<dbReference type="EMBL" id="VJMH01000013">
    <property type="protein sequence ID" value="KAF0720455.1"/>
    <property type="molecule type" value="Genomic_DNA"/>
</dbReference>
<sequence>MGHDVSKFIDHDPSLRRNPHSAIENENRFQFCAKWNSKNVHDMLRVYSYRYVNDNAVTISTPSQRQEQLQLDIQRLENLLASLENQEAPPQTCCDIQPASENSGESSNSVVALRESVKVLDHAATKSSMQKQKMPPQAEELLQRAFLKSTEVEYVKQRHKFQLELETKQRDLRALYQMPSMDGINFTLPVTWSIFYHSVQEVDLQATYDAINRTKRLWHPTCEGYTMEKDPHAETQLREIRNKSSATVIQIANHEIDGHTDDNADVSDDDISDVNSDDEAEEGIEILKPPIEINEAGGVTLTLVTLNEHMSKMQFDSKPPLLFDASLRSPVFFGYSTTHSIDHVTASKEFEAGEENHEMKYYNARLTNNAQKFNEAVMLENGKLRALQERRDVQLEKREKDRKARERELDDARREGLDPTADFFRKAEESQCKLVAQMAAEDETFDSQKASILLRMTKATEASEKEISVVQNLRAPGKPVGAYRLKFHTEQLQLAHQTLAEAKSDLEQAVVTLDQTKNRTQAQMASNEVNNAARAQLLFAEDLVKAAEKRVAFVLTQIDEEEFMLKRVPLDHACYKNVMVHRTEIAKKAAVRLQTSWRAKKGRYDATLAARKQAFYHAKGLALMEARQRVETEWATQDAVKETSLDKMKFDAKIRMRQVKLRTKGLAFSREEVLDIMTEESVQDAMEEVDHRYREMEESAGYCPRVLRFNPLDMSHFSDIATSLVDQVQRARLPTQATARLLRAIAERELKEKKEVPETTIPSPEPIKSDTVSLSFVEAAQEKKKHVEGRQNSMMRGESPTMSLCSVKERRRWLDLVTSNPPKNEWCDRLFFVCDGMTELKLSELLMELPSKRHTVEYVKVFKNAIGGFEREALVMDLMEHFRIRRGVEDLADALINIASSDAETLWTDDILGLLSNQEFFLTKFIKANHQSKSSELAREIKRRGRDADAKLKLDLELQRNTTLDAKKKANEAITMWREAEFSLFQAERRLELRKDEVPVQLHDRVLWSERLKRALMATDSGEATYIEIVHVCQDFLEVARNIAIQIIREHGINVRHMGLLRAQFYFKLEGVVSLTFNSPRITTSSDMTREVARGDIVHIEGDTYMVSESLDDEYSANDKKFDSVFITYVIENPQASDGSKPTIPTRQCPELHQWIQCGV</sequence>
<dbReference type="Proteomes" id="UP000332933">
    <property type="component" value="Unassembled WGS sequence"/>
</dbReference>
<organism evidence="3 4">
    <name type="scientific">Aphanomyces stellatus</name>
    <dbReference type="NCBI Taxonomy" id="120398"/>
    <lineage>
        <taxon>Eukaryota</taxon>
        <taxon>Sar</taxon>
        <taxon>Stramenopiles</taxon>
        <taxon>Oomycota</taxon>
        <taxon>Saprolegniomycetes</taxon>
        <taxon>Saprolegniales</taxon>
        <taxon>Verrucalvaceae</taxon>
        <taxon>Aphanomyces</taxon>
    </lineage>
</organism>
<keyword evidence="1" id="KW-0175">Coiled coil</keyword>
<dbReference type="OrthoDB" id="550575at2759"/>
<evidence type="ECO:0000313" key="2">
    <source>
        <dbReference type="EMBL" id="KAF0720455.1"/>
    </source>
</evidence>
<name>A0A485K5C6_9STRA</name>
<proteinExistence type="predicted"/>
<evidence type="ECO:0000313" key="4">
    <source>
        <dbReference type="Proteomes" id="UP000332933"/>
    </source>
</evidence>
<reference evidence="3 4" key="1">
    <citation type="submission" date="2019-03" db="EMBL/GenBank/DDBJ databases">
        <authorList>
            <person name="Gaulin E."/>
            <person name="Dumas B."/>
        </authorList>
    </citation>
    <scope>NUCLEOTIDE SEQUENCE [LARGE SCALE GENOMIC DNA]</scope>
    <source>
        <strain evidence="3">CBS 568.67</strain>
    </source>
</reference>
<protein>
    <submittedName>
        <fullName evidence="3">Aste57867_299 protein</fullName>
    </submittedName>
</protein>